<sequence length="245" mass="27575">MISKNFSVLCLATLFGLSNAFVPSYIEVCGRRNPNLDQCVVDSAIKLLPKLRVGIPELNVPPLEPLEIEELPMANLDSFKASATNVKLSGLSNFTIITYKVRLQEQKIYMDVIFPRVQLNADYNVKAKILVSIAEKGPIDMVTENIRAKATLKFRLIERRGRQIMFWEEMTTKVFAKDYTASFGGGGGEQKPLAQAINQVLQTSRKEIIESITPSLERALSAKILDISNRISKNFSYEELFPDRE</sequence>
<gene>
    <name evidence="5" type="ORF">TKK_006097</name>
</gene>
<comment type="caution">
    <text evidence="5">The sequence shown here is derived from an EMBL/GenBank/DDBJ whole genome shotgun (WGS) entry which is preliminary data.</text>
</comment>
<organism evidence="5 6">
    <name type="scientific">Trichogramma kaykai</name>
    <dbReference type="NCBI Taxonomy" id="54128"/>
    <lineage>
        <taxon>Eukaryota</taxon>
        <taxon>Metazoa</taxon>
        <taxon>Ecdysozoa</taxon>
        <taxon>Arthropoda</taxon>
        <taxon>Hexapoda</taxon>
        <taxon>Insecta</taxon>
        <taxon>Pterygota</taxon>
        <taxon>Neoptera</taxon>
        <taxon>Endopterygota</taxon>
        <taxon>Hymenoptera</taxon>
        <taxon>Apocrita</taxon>
        <taxon>Proctotrupomorpha</taxon>
        <taxon>Chalcidoidea</taxon>
        <taxon>Trichogrammatidae</taxon>
        <taxon>Trichogramma</taxon>
    </lineage>
</organism>
<proteinExistence type="inferred from homology"/>
<dbReference type="EMBL" id="JBJJXI010000051">
    <property type="protein sequence ID" value="KAL3400201.1"/>
    <property type="molecule type" value="Genomic_DNA"/>
</dbReference>
<evidence type="ECO:0000313" key="5">
    <source>
        <dbReference type="EMBL" id="KAL3400201.1"/>
    </source>
</evidence>
<dbReference type="SMART" id="SM00700">
    <property type="entry name" value="JHBP"/>
    <property type="match status" value="1"/>
</dbReference>
<protein>
    <submittedName>
        <fullName evidence="5">Uncharacterized protein</fullName>
    </submittedName>
</protein>
<dbReference type="Proteomes" id="UP001627154">
    <property type="component" value="Unassembled WGS sequence"/>
</dbReference>
<evidence type="ECO:0000256" key="2">
    <source>
        <dbReference type="ARBA" id="ARBA00023108"/>
    </source>
</evidence>
<feature type="signal peptide" evidence="4">
    <location>
        <begin position="1"/>
        <end position="20"/>
    </location>
</feature>
<dbReference type="PANTHER" id="PTHR11008:SF39">
    <property type="entry name" value="CIRCADIAN CLOCK-CONTROLLED PROTEIN-LIKE PROTEIN"/>
    <property type="match status" value="1"/>
</dbReference>
<dbReference type="Pfam" id="PF06585">
    <property type="entry name" value="JHBP"/>
    <property type="match status" value="1"/>
</dbReference>
<name>A0ABD2X4F2_9HYME</name>
<dbReference type="InterPro" id="IPR010562">
    <property type="entry name" value="Haemolymph_juvenile_hormone-bd"/>
</dbReference>
<dbReference type="GO" id="GO:0007623">
    <property type="term" value="P:circadian rhythm"/>
    <property type="evidence" value="ECO:0007669"/>
    <property type="project" value="UniProtKB-ARBA"/>
</dbReference>
<comment type="similarity">
    <text evidence="3">Belongs to the TO family.</text>
</comment>
<accession>A0ABD2X4F2</accession>
<evidence type="ECO:0000256" key="4">
    <source>
        <dbReference type="SAM" id="SignalP"/>
    </source>
</evidence>
<feature type="chain" id="PRO_5044777370" evidence="4">
    <location>
        <begin position="21"/>
        <end position="245"/>
    </location>
</feature>
<reference evidence="5 6" key="1">
    <citation type="journal article" date="2024" name="bioRxiv">
        <title>A reference genome for Trichogramma kaykai: A tiny desert-dwelling parasitoid wasp with competing sex-ratio distorters.</title>
        <authorList>
            <person name="Culotta J."/>
            <person name="Lindsey A.R."/>
        </authorList>
    </citation>
    <scope>NUCLEOTIDE SEQUENCE [LARGE SCALE GENOMIC DNA]</scope>
    <source>
        <strain evidence="5 6">KSX58</strain>
    </source>
</reference>
<dbReference type="AlphaFoldDB" id="A0ABD2X4F2"/>
<dbReference type="FunFam" id="3.15.10.30:FF:000001">
    <property type="entry name" value="Takeout-like protein 1"/>
    <property type="match status" value="1"/>
</dbReference>
<keyword evidence="1 4" id="KW-0732">Signal</keyword>
<evidence type="ECO:0000256" key="3">
    <source>
        <dbReference type="ARBA" id="ARBA00060902"/>
    </source>
</evidence>
<dbReference type="Gene3D" id="3.15.10.30">
    <property type="entry name" value="Haemolymph juvenile hormone binding protein"/>
    <property type="match status" value="1"/>
</dbReference>
<evidence type="ECO:0000256" key="1">
    <source>
        <dbReference type="ARBA" id="ARBA00022729"/>
    </source>
</evidence>
<keyword evidence="2" id="KW-0090">Biological rhythms</keyword>
<evidence type="ECO:0000313" key="6">
    <source>
        <dbReference type="Proteomes" id="UP001627154"/>
    </source>
</evidence>
<dbReference type="InterPro" id="IPR038606">
    <property type="entry name" value="To_sf"/>
</dbReference>
<keyword evidence="6" id="KW-1185">Reference proteome</keyword>
<dbReference type="PANTHER" id="PTHR11008">
    <property type="entry name" value="PROTEIN TAKEOUT-LIKE PROTEIN"/>
    <property type="match status" value="1"/>
</dbReference>